<protein>
    <submittedName>
        <fullName evidence="2">Uncharacterized protein</fullName>
    </submittedName>
</protein>
<gene>
    <name evidence="2" type="ORF">DdX_16356</name>
</gene>
<feature type="region of interest" description="Disordered" evidence="1">
    <location>
        <begin position="2026"/>
        <end position="2136"/>
    </location>
</feature>
<feature type="compositionally biased region" description="Polar residues" evidence="1">
    <location>
        <begin position="1442"/>
        <end position="1464"/>
    </location>
</feature>
<feature type="compositionally biased region" description="Basic and acidic residues" evidence="1">
    <location>
        <begin position="1975"/>
        <end position="1996"/>
    </location>
</feature>
<comment type="caution">
    <text evidence="2">The sequence shown here is derived from an EMBL/GenBank/DDBJ whole genome shotgun (WGS) entry which is preliminary data.</text>
</comment>
<evidence type="ECO:0000313" key="3">
    <source>
        <dbReference type="Proteomes" id="UP001201812"/>
    </source>
</evidence>
<feature type="region of interest" description="Disordered" evidence="1">
    <location>
        <begin position="2395"/>
        <end position="2624"/>
    </location>
</feature>
<reference evidence="2" key="1">
    <citation type="submission" date="2022-01" db="EMBL/GenBank/DDBJ databases">
        <title>Genome Sequence Resource for Two Populations of Ditylenchus destructor, the Migratory Endoparasitic Phytonematode.</title>
        <authorList>
            <person name="Zhang H."/>
            <person name="Lin R."/>
            <person name="Xie B."/>
        </authorList>
    </citation>
    <scope>NUCLEOTIDE SEQUENCE</scope>
    <source>
        <strain evidence="2">BazhouSP</strain>
    </source>
</reference>
<organism evidence="2 3">
    <name type="scientific">Ditylenchus destructor</name>
    <dbReference type="NCBI Taxonomy" id="166010"/>
    <lineage>
        <taxon>Eukaryota</taxon>
        <taxon>Metazoa</taxon>
        <taxon>Ecdysozoa</taxon>
        <taxon>Nematoda</taxon>
        <taxon>Chromadorea</taxon>
        <taxon>Rhabditida</taxon>
        <taxon>Tylenchina</taxon>
        <taxon>Tylenchomorpha</taxon>
        <taxon>Sphaerularioidea</taxon>
        <taxon>Anguinidae</taxon>
        <taxon>Anguininae</taxon>
        <taxon>Ditylenchus</taxon>
    </lineage>
</organism>
<evidence type="ECO:0000256" key="1">
    <source>
        <dbReference type="SAM" id="MobiDB-lite"/>
    </source>
</evidence>
<evidence type="ECO:0000313" key="2">
    <source>
        <dbReference type="EMBL" id="KAI1701052.1"/>
    </source>
</evidence>
<feature type="compositionally biased region" description="Basic residues" evidence="1">
    <location>
        <begin position="971"/>
        <end position="990"/>
    </location>
</feature>
<feature type="region of interest" description="Disordered" evidence="1">
    <location>
        <begin position="1442"/>
        <end position="1465"/>
    </location>
</feature>
<feature type="compositionally biased region" description="Basic and acidic residues" evidence="1">
    <location>
        <begin position="1212"/>
        <end position="1227"/>
    </location>
</feature>
<feature type="compositionally biased region" description="Basic residues" evidence="1">
    <location>
        <begin position="1228"/>
        <end position="1243"/>
    </location>
</feature>
<feature type="compositionally biased region" description="Basic and acidic residues" evidence="1">
    <location>
        <begin position="995"/>
        <end position="1008"/>
    </location>
</feature>
<feature type="compositionally biased region" description="Basic residues" evidence="1">
    <location>
        <begin position="1133"/>
        <end position="1179"/>
    </location>
</feature>
<dbReference type="EMBL" id="JAKKPZ010000128">
    <property type="protein sequence ID" value="KAI1701052.1"/>
    <property type="molecule type" value="Genomic_DNA"/>
</dbReference>
<feature type="compositionally biased region" description="Basic and acidic residues" evidence="1">
    <location>
        <begin position="1946"/>
        <end position="1956"/>
    </location>
</feature>
<feature type="compositionally biased region" description="Polar residues" evidence="1">
    <location>
        <begin position="938"/>
        <end position="951"/>
    </location>
</feature>
<feature type="compositionally biased region" description="Polar residues" evidence="1">
    <location>
        <begin position="2048"/>
        <end position="2071"/>
    </location>
</feature>
<feature type="region of interest" description="Disordered" evidence="1">
    <location>
        <begin position="927"/>
        <end position="1032"/>
    </location>
</feature>
<feature type="compositionally biased region" description="Pro residues" evidence="1">
    <location>
        <begin position="2611"/>
        <end position="2622"/>
    </location>
</feature>
<name>A0AAD4MN66_9BILA</name>
<feature type="compositionally biased region" description="Basic residues" evidence="1">
    <location>
        <begin position="1200"/>
        <end position="1211"/>
    </location>
</feature>
<feature type="region of interest" description="Disordered" evidence="1">
    <location>
        <begin position="2260"/>
        <end position="2283"/>
    </location>
</feature>
<dbReference type="PANTHER" id="PTHR48125:SF12">
    <property type="entry name" value="AT HOOK TRANSCRIPTION FACTOR FAMILY-RELATED"/>
    <property type="match status" value="1"/>
</dbReference>
<feature type="compositionally biased region" description="Basic and acidic residues" evidence="1">
    <location>
        <begin position="2503"/>
        <end position="2518"/>
    </location>
</feature>
<feature type="compositionally biased region" description="Pro residues" evidence="1">
    <location>
        <begin position="2573"/>
        <end position="2583"/>
    </location>
</feature>
<dbReference type="PANTHER" id="PTHR48125">
    <property type="entry name" value="LP07818P1"/>
    <property type="match status" value="1"/>
</dbReference>
<feature type="compositionally biased region" description="Basic and acidic residues" evidence="1">
    <location>
        <begin position="2085"/>
        <end position="2112"/>
    </location>
</feature>
<feature type="compositionally biased region" description="Pro residues" evidence="1">
    <location>
        <begin position="2436"/>
        <end position="2455"/>
    </location>
</feature>
<feature type="compositionally biased region" description="Basic and acidic residues" evidence="1">
    <location>
        <begin position="927"/>
        <end position="937"/>
    </location>
</feature>
<accession>A0AAD4MN66</accession>
<sequence>MSYREDVWSHDTCLVCQSKHSTPEEKVQHEKEDVHKSRTVVYDFLSKELSCQVPSSSESILYERYYRANTSVAGLDCICELNFSWTKSPFWACTICYTAGKTLESADAHLYSSYHKRNYISEYHPERFSELVRAQEKSAQDKLSMIEHDAILDILYEAKGLSPPDVYILSDRSRSWAFQKLGLSYEETKLDYIVEPISDSHQIVECYVCGESFLAYEKEEMMQKAWNVHLSTNVHQRCSFMQSLLQEAKLRNAEGLPSYCNIVSPLVTDLSGFTKVIAAFYGKSCGFEFLVTFKGSNQSFCSVCFCVLSNNDITDHLASEYHIARCVKRSSPSKLLNSEYMSIDERQQILLEYLQDAKSANGQEIRHKACDVPLPLLLKRFSFPDKRAFESNKVEETTIGTFRAVWCEDCKQYINLAVQEWHEHIFDDEHFENATKRVLCYIDNNHLVSRSAAKALPPFKKSTIMIRYRDGASQGWYEKYSPSLGLTLAQDNCYFGSQYVVRDELNRQTTCLCCYFVCSYEEDDAMCLHVRSMNHINKALHLINKKLVGILWKYRHLNMEKTFIWDYLTHCNLDPRNDAVMVFDPVMACTANCFGLVPAKLIDIANAAPEFRESVAESRHSDNTCMPLNIAFRICNVEVKAVENEYVVFYCQECHQSFASSFGKVNEKFAEHILSQSHFKRKTILTENACDENKRAAHISSSFEVSPFQQTSDKKKVTWKWNEVRKVFEFVYAQLGLSEIVERRNFVKDPSKRDMFCKLCAESIKAKKIDLEHHIRSFTHIFYYVHKNRPQAIPDLETYLVDENVDNFTRHKNIRKLFQRSLKGLDKEKGDVAIYDFSLKFCESDEVKNILQDEPEAMQIIDNRPQIQAVMAIYANKLKPANPTEIQKFVEDVMKKSSVGFSGKEATLDDAKHKLLHEVDFSGFVEVSEKDSEKDDSATSATVSVQESTPGGQRPEIRAPQADPGRDIRSRKSRSRSNSRTRSRKQKSKSPARFVVDERTRAISKERSPAPAKLRSPSPTYKKFHGLPDKPSTLDYSSRPAFNSFHARTSELIQKVNIPPSEAIGVARFGGPPVFEHGRPVVPDTSRAEPRFQLAYVREGISPERGPRPAELSHSPHRFKDTDSKAKDEGRSPSHRSHKRSKSPVRKRSRTPLRRKSRSKSPSRKRSKSPNVRLRRSRSRTPTPVRYESGVLVKASKSSNGRKRSRSRSASRSKDKTSSRSRDDDRKRSRKSRSRSRSRRSRSRSPSQRSSTRHRDGSRDRSRRKSRSTSHSGSRTKNGRNKSRSGSRSSNEVIAAPNPVLEQNLMNRLKKSAASKIQINLPANSIKELEKDAPQTYRIRNAPNPARLVKRESEADFEPLISPLEARSSTRWNKDKEMASTKIPPPANIIPPPPANLILNPAPASNRIVLTGADSKPSSVDEFRQRFLRETGIDINAALAPVTTTATEDTPSQQVTTTAPTESTLQDHNKAISDLLAQAASAASEPVASSSTPVGQAITSVTPSGQTNLLQAGLSQPTLAHPGLPKSELLQGNLVLPNMSQPPPISQSDRIPAMGLSQPGFSQSGLAYSGSLQGSLGLPNMLQPPPMSQPIQNQAMGFSQSLINQLVQNPGLAAQLAQNPSLLQSLIGGLPPQAQASAAASLMPTIQVSGLPPLPLNPALMPFGNMQQQQAFGGPPTMPFGIPTNVPPPSTSMVFSAPPPIQQPVMDKTEVIMRAKMELYKKDLIGLKNVTDLIEYLWKQGYDKIPSEDPPLLFNEVVKQRRGMLGAATLYQIICYGHPELETYYCGMCNHWTTVSEMFLHLKAPMHRLNYMFRNYKMYHTKALNEPDEVVRDVLLDKFADKIWDLEGSGQCSHRMRCILNQEAIARLWPEYKDCMDNSWKIMDFDDDEPPRYDTRPLSRTSTNSSHSRTRQRSTPGLYGQPKGPSTTSGVEDLMSFPQARSPSRSPERESTSQRRERSRSRSRYSRSRTRSRSPSHDRDHKRRSRDEERRKEPSRAKSPGGKSGSKDVSKLDSWDAKVAAFLYKNGDREGAMKLYDNEPPSPAYESFGTSESDSPAKKTPTQSKAAPSTSFEDRLRSMAPRDSLGAREKARLLSELDKPKQPPAARPEDMARTASPQKTVSRSAARNAAQAQAMDDATIRRKAVGAMVQLQSMADAEGGTVSNETFFKVCEEVGLPPEEVFTNQLLQQSISYFTTITDVRGAYQEYIASKEAQNAHPPVPMPAPQPQQSEEAPAGIASNFRNIGLTAQEMMDILSKINTGAQSQPAPVIPEKPEFRPTGEYAEPELSEEVSYVYPGYDEEDSGKSTERDPSEIEAQVNRLTFAFGSKKAMKRHLAAERHLAAAAARPPVPQEMPGGIRPQNPMQAGHSRSMSMEQDLDYYEEDDHYEIDPEHGMDAYGYERGYQGLPPPMPPMSSMYDSPVAHPPGWPRNHRGPVPLPSGPSRMPPPPPPQPPKPKPKKPNANLEPLGSPRVFGKSPIGPGSEGRLEAGPSSRHGGMSYPEADNRPYPKRLCEEMIKKAAQKGYPMGLGPPSASAQPKRPEKPENQPPPKKKGYPMGLSAKNAPKPKILDQMPPPPPPPPRPAIDFTSDDWDDARLTGSLPRSASGLNSAPPPPPTEPPTPHDYYHMAQQGYHVIKDQIKETELKAAIEECRRVSTSQLSSADTTIKSGSAVKSDIEIVDIDDDVEQIEVKEERGQTSLDVALEVGQNHNAPTIDQISSKPMQDFIDRPALNDFQATLLPVFDQPSDTNEEPMENQEVAPNVILLTSFPVNSCYHPFF</sequence>
<feature type="compositionally biased region" description="Low complexity" evidence="1">
    <location>
        <begin position="2122"/>
        <end position="2136"/>
    </location>
</feature>
<feature type="region of interest" description="Disordered" evidence="1">
    <location>
        <begin position="1886"/>
        <end position="2012"/>
    </location>
</feature>
<keyword evidence="3" id="KW-1185">Reference proteome</keyword>
<proteinExistence type="predicted"/>
<feature type="compositionally biased region" description="Basic and acidic residues" evidence="1">
    <location>
        <begin position="1118"/>
        <end position="1132"/>
    </location>
</feature>
<feature type="compositionally biased region" description="Basic residues" evidence="1">
    <location>
        <begin position="1957"/>
        <end position="1974"/>
    </location>
</feature>
<feature type="region of interest" description="Disordered" evidence="1">
    <location>
        <begin position="2214"/>
        <end position="2233"/>
    </location>
</feature>
<feature type="region of interest" description="Disordered" evidence="1">
    <location>
        <begin position="1070"/>
        <end position="1297"/>
    </location>
</feature>
<dbReference type="Proteomes" id="UP001201812">
    <property type="component" value="Unassembled WGS sequence"/>
</dbReference>